<evidence type="ECO:0000313" key="2">
    <source>
        <dbReference type="Proteomes" id="UP001589627"/>
    </source>
</evidence>
<comment type="caution">
    <text evidence="1">The sequence shown here is derived from an EMBL/GenBank/DDBJ whole genome shotgun (WGS) entry which is preliminary data.</text>
</comment>
<sequence>MTTGRSSSRRSTNRAEFWLYAVRNPERTDALLGQLRKPRAGMERLMGDALERIGERDNVSAEDVTTIALALFQGLLRQRRLDPAGVPEKLFGQAMRWLSAGIAASGSNSGGR</sequence>
<reference evidence="1 2" key="1">
    <citation type="submission" date="2024-09" db="EMBL/GenBank/DDBJ databases">
        <authorList>
            <person name="Sun Q."/>
            <person name="Mori K."/>
        </authorList>
    </citation>
    <scope>NUCLEOTIDE SEQUENCE [LARGE SCALE GENOMIC DNA]</scope>
    <source>
        <strain evidence="1 2">TBRC 0563</strain>
    </source>
</reference>
<dbReference type="Proteomes" id="UP001589627">
    <property type="component" value="Unassembled WGS sequence"/>
</dbReference>
<proteinExistence type="predicted"/>
<organism evidence="1 2">
    <name type="scientific">Actinoallomurus acaciae</name>
    <dbReference type="NCBI Taxonomy" id="502577"/>
    <lineage>
        <taxon>Bacteria</taxon>
        <taxon>Bacillati</taxon>
        <taxon>Actinomycetota</taxon>
        <taxon>Actinomycetes</taxon>
        <taxon>Streptosporangiales</taxon>
        <taxon>Thermomonosporaceae</taxon>
        <taxon>Actinoallomurus</taxon>
    </lineage>
</organism>
<evidence type="ECO:0008006" key="3">
    <source>
        <dbReference type="Google" id="ProtNLM"/>
    </source>
</evidence>
<evidence type="ECO:0000313" key="1">
    <source>
        <dbReference type="EMBL" id="MFB9830703.1"/>
    </source>
</evidence>
<name>A0ABV5Y7P8_9ACTN</name>
<accession>A0ABV5Y7P8</accession>
<dbReference type="InterPro" id="IPR036271">
    <property type="entry name" value="Tet_transcr_reg_TetR-rel_C_sf"/>
</dbReference>
<dbReference type="SUPFAM" id="SSF48498">
    <property type="entry name" value="Tetracyclin repressor-like, C-terminal domain"/>
    <property type="match status" value="1"/>
</dbReference>
<keyword evidence="2" id="KW-1185">Reference proteome</keyword>
<protein>
    <recommendedName>
        <fullName evidence="3">BetI-type transcriptional repressor C-terminal domain-containing protein</fullName>
    </recommendedName>
</protein>
<dbReference type="EMBL" id="JBHLZP010000002">
    <property type="protein sequence ID" value="MFB9830703.1"/>
    <property type="molecule type" value="Genomic_DNA"/>
</dbReference>
<dbReference type="Gene3D" id="1.10.357.10">
    <property type="entry name" value="Tetracycline Repressor, domain 2"/>
    <property type="match status" value="1"/>
</dbReference>
<gene>
    <name evidence="1" type="ORF">ACFFNX_00610</name>
</gene>